<dbReference type="GeneID" id="14907966"/>
<feature type="transmembrane region" description="Helical" evidence="1">
    <location>
        <begin position="443"/>
        <end position="461"/>
    </location>
</feature>
<dbReference type="RefSeq" id="XP_004035319.1">
    <property type="nucleotide sequence ID" value="XM_004035271.1"/>
</dbReference>
<proteinExistence type="predicted"/>
<evidence type="ECO:0000313" key="3">
    <source>
        <dbReference type="Proteomes" id="UP000008983"/>
    </source>
</evidence>
<evidence type="ECO:0000313" key="2">
    <source>
        <dbReference type="EMBL" id="EGR31833.1"/>
    </source>
</evidence>
<accession>G0QSJ5</accession>
<organism evidence="2 3">
    <name type="scientific">Ichthyophthirius multifiliis</name>
    <name type="common">White spot disease agent</name>
    <name type="synonym">Ich</name>
    <dbReference type="NCBI Taxonomy" id="5932"/>
    <lineage>
        <taxon>Eukaryota</taxon>
        <taxon>Sar</taxon>
        <taxon>Alveolata</taxon>
        <taxon>Ciliophora</taxon>
        <taxon>Intramacronucleata</taxon>
        <taxon>Oligohymenophorea</taxon>
        <taxon>Hymenostomatida</taxon>
        <taxon>Ophryoglenina</taxon>
        <taxon>Ichthyophthirius</taxon>
    </lineage>
</organism>
<dbReference type="EMBL" id="GL983812">
    <property type="protein sequence ID" value="EGR31833.1"/>
    <property type="molecule type" value="Genomic_DNA"/>
</dbReference>
<keyword evidence="1" id="KW-0812">Transmembrane</keyword>
<name>G0QSJ5_ICHMU</name>
<reference evidence="2 3" key="1">
    <citation type="submission" date="2011-07" db="EMBL/GenBank/DDBJ databases">
        <authorList>
            <person name="Coyne R."/>
            <person name="Brami D."/>
            <person name="Johnson J."/>
            <person name="Hostetler J."/>
            <person name="Hannick L."/>
            <person name="Clark T."/>
            <person name="Cassidy-Hanley D."/>
            <person name="Inman J."/>
        </authorList>
    </citation>
    <scope>NUCLEOTIDE SEQUENCE [LARGE SCALE GENOMIC DNA]</scope>
    <source>
        <strain evidence="2 3">G5</strain>
    </source>
</reference>
<evidence type="ECO:0000256" key="1">
    <source>
        <dbReference type="SAM" id="Phobius"/>
    </source>
</evidence>
<keyword evidence="1" id="KW-1133">Transmembrane helix</keyword>
<dbReference type="Proteomes" id="UP000008983">
    <property type="component" value="Unassembled WGS sequence"/>
</dbReference>
<dbReference type="OrthoDB" id="10686644at2759"/>
<sequence>MNQTQNKSSLLLNSTIRKESFQLKQQSNLLKQSKLLNQEYFMNVYGGLVKDVRSVQQLKNIRQRNKQFNNISYTYGCPCFHLAGPQQKRQRILKDDSWYTGDSSKIPIERPMIISFLQAIPSSFYGDLMLSEEMLSGQWSSIKRTKKNEIDLKMKRSKFYQILNDPYFEDQSIKITLEGKRKKEQPIQVSISSFYNIHSGTIMQDSVGNYSRIFGNQCEGKIDKKQMSQFVVQLVEKESEFNVQDVVSYNYNQQVNNKGKEFIKNSKCKYNIVLVQKQRPSQISKEAIEVLEELGVKNQEVLKKMFLQYDDVYAESLTSLAIIIRDLALLDFIYQQTANKFQNDIEFRKFISVETFRGYQQIAHLFQKERKFFICFVNKINKYFNRMNFVSLCAQPSEDYSNNIKNSQILTRSFDQKKTSFDNFIGKCINNIYIYQYIYIQQYIYIYIYIYINIYFIYIYIQFSLQFLNVLKNEPDGLNTVIQNQIKQYHLNNYAKQFKYFDKFEIPAEFENNQFQCIVFGNSDISKGRKSKKLNRNDIRYFNLIHNAILNQKNLNMFIERYKQCKFMFLQKDISGNTPGLLLFKKGNTQQILNFMKNCNKNIIKSFQNDTNQNILHFLFQNKIADIDQILEKLPKQTINELKNQESKQGIFPLQYYLKLKQAIKFQYLTLIVPEFPLQNTEEFIKRSFFLSLFNLSLKNKQVLLFLIDRVNQMNCLYKYSYVYAKLIEYKLSSLYNSMMIQLIEDENCLCNILSQLDFKISHRFMNYFSSIDYEIGGSDNNQDKIREILNLQKCNQKVLLVYILYNNALNNFLYFLQFLCYQEFQDQQQQEYLDKKIINIANLKNFIQKSQKLDEILKIIKKDVNRLKITYSKQMIQALFDLEIFSFQEVLTLYNLQGKKNNKNPIFFPFQNMEPDQINQQKITFFPLKLFTQKYKWAKFYLEKINSLSLQEDQEAQLFLKNNFDLYFGNNWPDLWRILCKIKVQKKIRHGFYLFKYLDQLKMEAVKKQFPNKKGQKITVEQICQAVQEYQYGQYRELIQNWINFSIEMPELVSSSLYLNIFTGECFNLQEIEWGKKIIQLCQKQELFKINFLCQQKLKEKNYQDLIISAWKNQGKMNERWVDDQNISIQKCLDQEQFQDAIQKIYFLEKQEQIQIANNIFERFVRILIGLQSQQQNIIQRKNGNVLNDKTYEDLKSEKEIKKRKEYEQKMESLLLLNKKKQNIYQYKKYKQQQVLFMKQKITTNIFLIEQFVDNLFDLLKENVQEKNLKLILCFKVEKVINFLIENEF</sequence>
<dbReference type="InParanoid" id="G0QSJ5"/>
<keyword evidence="1" id="KW-0472">Membrane</keyword>
<gene>
    <name evidence="2" type="ORF">IMG5_101470</name>
</gene>
<keyword evidence="3" id="KW-1185">Reference proteome</keyword>
<protein>
    <submittedName>
        <fullName evidence="2">Uncharacterized protein</fullName>
    </submittedName>
</protein>